<evidence type="ECO:0008006" key="4">
    <source>
        <dbReference type="Google" id="ProtNLM"/>
    </source>
</evidence>
<feature type="transmembrane region" description="Helical" evidence="1">
    <location>
        <begin position="108"/>
        <end position="128"/>
    </location>
</feature>
<name>A0A521E337_9RHOB</name>
<feature type="transmembrane region" description="Helical" evidence="1">
    <location>
        <begin position="201"/>
        <end position="223"/>
    </location>
</feature>
<feature type="transmembrane region" description="Helical" evidence="1">
    <location>
        <begin position="313"/>
        <end position="331"/>
    </location>
</feature>
<dbReference type="AlphaFoldDB" id="A0A521E337"/>
<feature type="transmembrane region" description="Helical" evidence="1">
    <location>
        <begin position="82"/>
        <end position="101"/>
    </location>
</feature>
<reference evidence="2 3" key="1">
    <citation type="submission" date="2017-05" db="EMBL/GenBank/DDBJ databases">
        <authorList>
            <person name="Varghese N."/>
            <person name="Submissions S."/>
        </authorList>
    </citation>
    <scope>NUCLEOTIDE SEQUENCE [LARGE SCALE GENOMIC DNA]</scope>
    <source>
        <strain evidence="2 3">DSM 100094</strain>
    </source>
</reference>
<protein>
    <recommendedName>
        <fullName evidence="4">Dolichyl-phosphate-mannose-protein mannosyltransferase</fullName>
    </recommendedName>
</protein>
<organism evidence="2 3">
    <name type="scientific">Paracoccus laeviglucosivorans</name>
    <dbReference type="NCBI Taxonomy" id="1197861"/>
    <lineage>
        <taxon>Bacteria</taxon>
        <taxon>Pseudomonadati</taxon>
        <taxon>Pseudomonadota</taxon>
        <taxon>Alphaproteobacteria</taxon>
        <taxon>Rhodobacterales</taxon>
        <taxon>Paracoccaceae</taxon>
        <taxon>Paracoccus</taxon>
    </lineage>
</organism>
<accession>A0A521E337</accession>
<keyword evidence="1" id="KW-0472">Membrane</keyword>
<feature type="transmembrane region" description="Helical" evidence="1">
    <location>
        <begin position="343"/>
        <end position="365"/>
    </location>
</feature>
<feature type="transmembrane region" description="Helical" evidence="1">
    <location>
        <begin position="160"/>
        <end position="189"/>
    </location>
</feature>
<feature type="transmembrane region" description="Helical" evidence="1">
    <location>
        <begin position="287"/>
        <end position="307"/>
    </location>
</feature>
<sequence>MFPKRHLPFVFAALVPLLMLLVVAQTPVEPWGDEAMLITNLLVPDLNIFAPLPHYEQAAPVGYLWLSRQLLEIFGAEPPFHVLRYLSALFIGLGVVLILSIAPIRRDWMAKIIVVALLLGSPMIWIYANEIKHYSAEFFASALVLACGIPLVTRSDMAALSLFLLAVVVAGLVSFTVPVVVAGMLMAIAVMRLRSDQPDRLAPAVVVTAVLAMVYLGAIYLFLNRGLVVWQIQAYAHVYSPEAGQGLAGLLVKRLGGLLDAVVNAFGPSWLSRVQGGLHLIGLPLGLSYHAIRLIALALFAALVIIARKSAPGLVGLTLGVFAAVAVLQLAGMLHLSYPRHAIFLMPFTAALMAISLSRLLGASLPQKSGAVIVATALVMGLWLGIGTALTRQTQELGKMLAHIRDTAPEAPVWINGSGQPVFELLAPRPNTVLGEMDSASGPVAWQVRGAEFLPPAQHGGEWLGNPDYPQSIAAQAAGQTELWLLFNNDPSAQDRIPFLSVAAKTVGPCNPAIEGHGAGLYYCARQGAAN</sequence>
<dbReference type="Proteomes" id="UP000319014">
    <property type="component" value="Unassembled WGS sequence"/>
</dbReference>
<evidence type="ECO:0000256" key="1">
    <source>
        <dbReference type="SAM" id="Phobius"/>
    </source>
</evidence>
<evidence type="ECO:0000313" key="2">
    <source>
        <dbReference type="EMBL" id="SMO78376.1"/>
    </source>
</evidence>
<evidence type="ECO:0000313" key="3">
    <source>
        <dbReference type="Proteomes" id="UP000319014"/>
    </source>
</evidence>
<keyword evidence="3" id="KW-1185">Reference proteome</keyword>
<dbReference type="RefSeq" id="WP_142663544.1">
    <property type="nucleotide sequence ID" value="NZ_FXTK01000011.1"/>
</dbReference>
<keyword evidence="1" id="KW-1133">Transmembrane helix</keyword>
<dbReference type="OrthoDB" id="506059at2"/>
<dbReference type="EMBL" id="FXTK01000011">
    <property type="protein sequence ID" value="SMO78376.1"/>
    <property type="molecule type" value="Genomic_DNA"/>
</dbReference>
<proteinExistence type="predicted"/>
<keyword evidence="1" id="KW-0812">Transmembrane</keyword>
<feature type="transmembrane region" description="Helical" evidence="1">
    <location>
        <begin position="371"/>
        <end position="390"/>
    </location>
</feature>
<gene>
    <name evidence="2" type="ORF">SAMN06265221_11121</name>
</gene>